<accession>A0A1M2W6J2</accession>
<evidence type="ECO:0000313" key="3">
    <source>
        <dbReference type="Proteomes" id="UP000184267"/>
    </source>
</evidence>
<dbReference type="OMA" id="HHGEWLE"/>
<proteinExistence type="predicted"/>
<dbReference type="OrthoDB" id="10334030at2759"/>
<dbReference type="Proteomes" id="UP000184267">
    <property type="component" value="Unassembled WGS sequence"/>
</dbReference>
<protein>
    <submittedName>
        <fullName evidence="2">Uncharacterized protein</fullName>
    </submittedName>
</protein>
<dbReference type="AlphaFoldDB" id="A0A1M2W6J2"/>
<comment type="caution">
    <text evidence="2">The sequence shown here is derived from an EMBL/GenBank/DDBJ whole genome shotgun (WGS) entry which is preliminary data.</text>
</comment>
<feature type="region of interest" description="Disordered" evidence="1">
    <location>
        <begin position="1"/>
        <end position="23"/>
    </location>
</feature>
<dbReference type="EMBL" id="MNAD01000157">
    <property type="protein sequence ID" value="OJT15459.1"/>
    <property type="molecule type" value="Genomic_DNA"/>
</dbReference>
<organism evidence="2 3">
    <name type="scientific">Trametes pubescens</name>
    <name type="common">White-rot fungus</name>
    <dbReference type="NCBI Taxonomy" id="154538"/>
    <lineage>
        <taxon>Eukaryota</taxon>
        <taxon>Fungi</taxon>
        <taxon>Dikarya</taxon>
        <taxon>Basidiomycota</taxon>
        <taxon>Agaricomycotina</taxon>
        <taxon>Agaricomycetes</taxon>
        <taxon>Polyporales</taxon>
        <taxon>Polyporaceae</taxon>
        <taxon>Trametes</taxon>
    </lineage>
</organism>
<evidence type="ECO:0000256" key="1">
    <source>
        <dbReference type="SAM" id="MobiDB-lite"/>
    </source>
</evidence>
<keyword evidence="3" id="KW-1185">Reference proteome</keyword>
<reference evidence="2 3" key="1">
    <citation type="submission" date="2016-10" db="EMBL/GenBank/DDBJ databases">
        <title>Genome sequence of the basidiomycete white-rot fungus Trametes pubescens.</title>
        <authorList>
            <person name="Makela M.R."/>
            <person name="Granchi Z."/>
            <person name="Peng M."/>
            <person name="De Vries R.P."/>
            <person name="Grigoriev I."/>
            <person name="Riley R."/>
            <person name="Hilden K."/>
        </authorList>
    </citation>
    <scope>NUCLEOTIDE SEQUENCE [LARGE SCALE GENOMIC DNA]</scope>
    <source>
        <strain evidence="2 3">FBCC735</strain>
    </source>
</reference>
<evidence type="ECO:0000313" key="2">
    <source>
        <dbReference type="EMBL" id="OJT15459.1"/>
    </source>
</evidence>
<gene>
    <name evidence="2" type="ORF">TRAPUB_7632</name>
</gene>
<sequence>MSVDGPQDRDAAAHTHNTPAIASNTPGAIALNAPALAPNVPATAAEEIKVEVPVAYLNGLELELARTRAAVTDINAENQTLVFIASLATSLWHHYYHHGEWLESMLAAMLDPDVLRIVFPYK</sequence>
<name>A0A1M2W6J2_TRAPU</name>
<feature type="compositionally biased region" description="Basic and acidic residues" evidence="1">
    <location>
        <begin position="1"/>
        <end position="13"/>
    </location>
</feature>